<evidence type="ECO:0000313" key="9">
    <source>
        <dbReference type="EMBL" id="ESU80569.1"/>
    </source>
</evidence>
<dbReference type="PATRIC" id="fig|1401327.3.peg.1231"/>
<reference evidence="9 10" key="1">
    <citation type="submission" date="2013-10" db="EMBL/GenBank/DDBJ databases">
        <title>Draft genomes and the virulence plasmids of Sd1617 vaccine constructs: WRSd3 and WRSd5.</title>
        <authorList>
            <person name="Aksomboon Vongsawan A."/>
            <person name="Venkatesan M.M."/>
            <person name="Vaisvil B."/>
            <person name="Emel G."/>
            <person name="Kepatral V."/>
            <person name="Sethabutr O."/>
            <person name="Serichantalergs O."/>
            <person name="Mason C."/>
        </authorList>
    </citation>
    <scope>NUCLEOTIDE SEQUENCE [LARGE SCALE GENOMIC DNA]</scope>
    <source>
        <strain evidence="9 10">WRSd3</strain>
    </source>
</reference>
<feature type="transmembrane region" description="Helical" evidence="8">
    <location>
        <begin position="6"/>
        <end position="24"/>
    </location>
</feature>
<dbReference type="PRINTS" id="PR00281">
    <property type="entry name" value="HOKGEFTOXIC"/>
</dbReference>
<keyword evidence="2" id="KW-1003">Cell membrane</keyword>
<keyword evidence="3" id="KW-0997">Cell inner membrane</keyword>
<gene>
    <name evidence="9" type="ORF">WRSd3_01335</name>
</gene>
<evidence type="ECO:0000256" key="6">
    <source>
        <dbReference type="ARBA" id="ARBA00022989"/>
    </source>
</evidence>
<keyword evidence="6 8" id="KW-1133">Transmembrane helix</keyword>
<dbReference type="Proteomes" id="UP000017944">
    <property type="component" value="Unassembled WGS sequence"/>
</dbReference>
<evidence type="ECO:0000256" key="4">
    <source>
        <dbReference type="ARBA" id="ARBA00022649"/>
    </source>
</evidence>
<evidence type="ECO:0000256" key="5">
    <source>
        <dbReference type="ARBA" id="ARBA00022692"/>
    </source>
</evidence>
<name>A0A090NK36_SHIDY</name>
<comment type="caution">
    <text evidence="9">The sequence shown here is derived from an EMBL/GenBank/DDBJ whole genome shotgun (WGS) entry which is preliminary data.</text>
</comment>
<dbReference type="RefSeq" id="WP_001335079.1">
    <property type="nucleotide sequence ID" value="NZ_AXUT01000094.1"/>
</dbReference>
<dbReference type="Pfam" id="PF01848">
    <property type="entry name" value="HOK_GEF"/>
    <property type="match status" value="1"/>
</dbReference>
<accession>A0A090NK36</accession>
<keyword evidence="4" id="KW-1277">Toxin-antitoxin system</keyword>
<comment type="subcellular location">
    <subcellularLocation>
        <location evidence="1 8">Cell inner membrane</location>
        <topology evidence="1 8">Single-pass membrane protein</topology>
    </subcellularLocation>
</comment>
<comment type="similarity">
    <text evidence="8">Belongs to the hok/gef family.</text>
</comment>
<dbReference type="PROSITE" id="PS00556">
    <property type="entry name" value="HOK_GEF"/>
    <property type="match status" value="1"/>
</dbReference>
<organism evidence="9 10">
    <name type="scientific">Shigella dysenteriae WRSd3</name>
    <dbReference type="NCBI Taxonomy" id="1401327"/>
    <lineage>
        <taxon>Bacteria</taxon>
        <taxon>Pseudomonadati</taxon>
        <taxon>Pseudomonadota</taxon>
        <taxon>Gammaproteobacteria</taxon>
        <taxon>Enterobacterales</taxon>
        <taxon>Enterobacteriaceae</taxon>
        <taxon>Shigella</taxon>
    </lineage>
</organism>
<dbReference type="InterPro" id="IPR018084">
    <property type="entry name" value="Hok/gef_toxin_CS"/>
</dbReference>
<keyword evidence="7 8" id="KW-0472">Membrane</keyword>
<evidence type="ECO:0000256" key="2">
    <source>
        <dbReference type="ARBA" id="ARBA00022475"/>
    </source>
</evidence>
<proteinExistence type="inferred from homology"/>
<evidence type="ECO:0000256" key="3">
    <source>
        <dbReference type="ARBA" id="ARBA00022519"/>
    </source>
</evidence>
<dbReference type="InterPro" id="IPR000021">
    <property type="entry name" value="Hok/gef_toxin"/>
</dbReference>
<dbReference type="GO" id="GO:0005886">
    <property type="term" value="C:plasma membrane"/>
    <property type="evidence" value="ECO:0007669"/>
    <property type="project" value="UniProtKB-SubCell"/>
</dbReference>
<evidence type="ECO:0000313" key="10">
    <source>
        <dbReference type="Proteomes" id="UP000017944"/>
    </source>
</evidence>
<keyword evidence="5 8" id="KW-0812">Transmembrane</keyword>
<evidence type="ECO:0000256" key="7">
    <source>
        <dbReference type="ARBA" id="ARBA00023136"/>
    </source>
</evidence>
<protein>
    <submittedName>
        <fullName evidence="9">Hok/gef family protein</fullName>
    </submittedName>
</protein>
<sequence length="50" mass="5830">MPQRTFLMMLIVVCVTILCFVWMVRDSLCGFRIEQGNTVFVATLAYEVKR</sequence>
<evidence type="ECO:0000256" key="8">
    <source>
        <dbReference type="RuleBase" id="RU221113"/>
    </source>
</evidence>
<evidence type="ECO:0000256" key="1">
    <source>
        <dbReference type="ARBA" id="ARBA00004377"/>
    </source>
</evidence>
<dbReference type="EMBL" id="AXUT01000094">
    <property type="protein sequence ID" value="ESU80569.1"/>
    <property type="molecule type" value="Genomic_DNA"/>
</dbReference>
<dbReference type="AlphaFoldDB" id="A0A090NK36"/>